<evidence type="ECO:0000313" key="3">
    <source>
        <dbReference type="Proteomes" id="UP000275865"/>
    </source>
</evidence>
<evidence type="ECO:0000313" key="2">
    <source>
        <dbReference type="EMBL" id="RKN32455.1"/>
    </source>
</evidence>
<comment type="caution">
    <text evidence="2">The sequence shown here is derived from an EMBL/GenBank/DDBJ whole genome shotgun (WGS) entry which is preliminary data.</text>
</comment>
<dbReference type="Pfam" id="PF20466">
    <property type="entry name" value="MmeI_TRD"/>
    <property type="match status" value="1"/>
</dbReference>
<proteinExistence type="predicted"/>
<sequence length="205" mass="23123">MQAQTSSLAMPAMVSTGQVFSHALVVFATEDLAMLAVLSSAPHYWWAASRASSMKADLRYTPSDVFETFALPELTSEMRAHGERLDTYRRDVMLSRQSGLTATYNLVFDPACQDEDIVELRRIHRDIDEAVCRAYGWHDLVEHDLDHGFHKAGAYTRYTIGPAAQREILDRLLELNHQRYAGEVAKGLHDKKTGRKAKTNAQGLW</sequence>
<name>A0A3A9Y4S1_9ACTN</name>
<accession>A0A3A9Y4S1</accession>
<dbReference type="Proteomes" id="UP000275865">
    <property type="component" value="Unassembled WGS sequence"/>
</dbReference>
<feature type="domain" description="MmeI-like target recognition" evidence="1">
    <location>
        <begin position="13"/>
        <end position="74"/>
    </location>
</feature>
<organism evidence="2 3">
    <name type="scientific">Micromonospora musae</name>
    <dbReference type="NCBI Taxonomy" id="1894970"/>
    <lineage>
        <taxon>Bacteria</taxon>
        <taxon>Bacillati</taxon>
        <taxon>Actinomycetota</taxon>
        <taxon>Actinomycetes</taxon>
        <taxon>Micromonosporales</taxon>
        <taxon>Micromonosporaceae</taxon>
        <taxon>Micromonospora</taxon>
    </lineage>
</organism>
<dbReference type="InterPro" id="IPR046820">
    <property type="entry name" value="MmeI_TRD"/>
</dbReference>
<reference evidence="2 3" key="1">
    <citation type="submission" date="2018-09" db="EMBL/GenBank/DDBJ databases">
        <title>Micromonospora sp. nov. MS1-9, isolated from a root of Musa sp.</title>
        <authorList>
            <person name="Kuncharoen N."/>
            <person name="Kudo T."/>
            <person name="Ohkuma M."/>
            <person name="Yuki M."/>
            <person name="Tanasupawat S."/>
        </authorList>
    </citation>
    <scope>NUCLEOTIDE SEQUENCE [LARGE SCALE GENOMIC DNA]</scope>
    <source>
        <strain evidence="2 3">MS1-9</strain>
    </source>
</reference>
<protein>
    <recommendedName>
        <fullName evidence="1">MmeI-like target recognition domain-containing protein</fullName>
    </recommendedName>
</protein>
<dbReference type="AlphaFoldDB" id="A0A3A9Y4S1"/>
<dbReference type="EMBL" id="RAZT01000006">
    <property type="protein sequence ID" value="RKN32455.1"/>
    <property type="molecule type" value="Genomic_DNA"/>
</dbReference>
<evidence type="ECO:0000259" key="1">
    <source>
        <dbReference type="Pfam" id="PF20466"/>
    </source>
</evidence>
<gene>
    <name evidence="2" type="ORF">D7044_14590</name>
</gene>